<keyword evidence="14" id="KW-0251">Elongation factor</keyword>
<dbReference type="STRING" id="158441.A0A226DEN3"/>
<evidence type="ECO:0000256" key="2">
    <source>
        <dbReference type="ARBA" id="ARBA00004286"/>
    </source>
</evidence>
<evidence type="ECO:0000256" key="1">
    <source>
        <dbReference type="ARBA" id="ARBA00004123"/>
    </source>
</evidence>
<comment type="similarity">
    <text evidence="3">Belongs to the RRM NELF-E family.</text>
</comment>
<proteinExistence type="inferred from homology"/>
<evidence type="ECO:0000256" key="12">
    <source>
        <dbReference type="SAM" id="MobiDB-lite"/>
    </source>
</evidence>
<feature type="compositionally biased region" description="Low complexity" evidence="12">
    <location>
        <begin position="128"/>
        <end position="173"/>
    </location>
</feature>
<dbReference type="AlphaFoldDB" id="A0A226DEN3"/>
<evidence type="ECO:0000256" key="7">
    <source>
        <dbReference type="ARBA" id="ARBA00022884"/>
    </source>
</evidence>
<keyword evidence="9" id="KW-0804">Transcription</keyword>
<sequence>MVFLHFPSNHTDEELMLQAKYSKLRKKKKALEQMRVPKVEPEKINPLKRPLDPKDAKELARKLIMSGKVALPQKIGDEKKTVFKRPRTLERKILATGRSEGHGGFTPGYNTNFQTDYQFEPFTPAPDTMLTPPLSLSPTTSSPNSLSPGTLRFPSALPLSPSGSSLSSNSPSPTKRIKSSGGNKSMKEMVDSSSSPYHNGDRNTSQSKNNLNKPKRGPTIYVQAHNITDELLRTQFIKFGKIINVKLNNPTVGFVTFDKVECAELAVQEMNGSSVDDVSYDVQFARRQPNINQLINDAPASATWTAIATSNSQKSNHQDRRQQVVYEDTMEC</sequence>
<dbReference type="InterPro" id="IPR035979">
    <property type="entry name" value="RBD_domain_sf"/>
</dbReference>
<evidence type="ECO:0000256" key="11">
    <source>
        <dbReference type="PROSITE-ProRule" id="PRU00176"/>
    </source>
</evidence>
<protein>
    <recommendedName>
        <fullName evidence="4">Negative elongation factor E</fullName>
    </recommendedName>
</protein>
<comment type="subcellular location">
    <subcellularLocation>
        <location evidence="2">Chromosome</location>
    </subcellularLocation>
    <subcellularLocation>
        <location evidence="1">Nucleus</location>
    </subcellularLocation>
</comment>
<evidence type="ECO:0000256" key="3">
    <source>
        <dbReference type="ARBA" id="ARBA00006120"/>
    </source>
</evidence>
<evidence type="ECO:0000313" key="15">
    <source>
        <dbReference type="Proteomes" id="UP000198287"/>
    </source>
</evidence>
<accession>A0A226DEN3</accession>
<dbReference type="PROSITE" id="PS50102">
    <property type="entry name" value="RRM"/>
    <property type="match status" value="1"/>
</dbReference>
<dbReference type="Pfam" id="PF00076">
    <property type="entry name" value="RRM_1"/>
    <property type="match status" value="1"/>
</dbReference>
<dbReference type="InterPro" id="IPR012677">
    <property type="entry name" value="Nucleotide-bd_a/b_plait_sf"/>
</dbReference>
<evidence type="ECO:0000256" key="10">
    <source>
        <dbReference type="ARBA" id="ARBA00023242"/>
    </source>
</evidence>
<dbReference type="GO" id="GO:0032021">
    <property type="term" value="C:NELF complex"/>
    <property type="evidence" value="ECO:0007669"/>
    <property type="project" value="InterPro"/>
</dbReference>
<name>A0A226DEN3_FOLCA</name>
<keyword evidence="14" id="KW-0648">Protein biosynthesis</keyword>
<evidence type="ECO:0000256" key="9">
    <source>
        <dbReference type="ARBA" id="ARBA00023163"/>
    </source>
</evidence>
<evidence type="ECO:0000256" key="8">
    <source>
        <dbReference type="ARBA" id="ARBA00023015"/>
    </source>
</evidence>
<dbReference type="GO" id="GO:0003723">
    <property type="term" value="F:RNA binding"/>
    <property type="evidence" value="ECO:0007669"/>
    <property type="project" value="UniProtKB-UniRule"/>
</dbReference>
<dbReference type="GO" id="GO:0003746">
    <property type="term" value="F:translation elongation factor activity"/>
    <property type="evidence" value="ECO:0007669"/>
    <property type="project" value="UniProtKB-KW"/>
</dbReference>
<evidence type="ECO:0000256" key="6">
    <source>
        <dbReference type="ARBA" id="ARBA00022491"/>
    </source>
</evidence>
<dbReference type="Proteomes" id="UP000198287">
    <property type="component" value="Unassembled WGS sequence"/>
</dbReference>
<keyword evidence="6" id="KW-0678">Repressor</keyword>
<dbReference type="EMBL" id="LNIX01000020">
    <property type="protein sequence ID" value="OXA44012.1"/>
    <property type="molecule type" value="Genomic_DNA"/>
</dbReference>
<organism evidence="14 15">
    <name type="scientific">Folsomia candida</name>
    <name type="common">Springtail</name>
    <dbReference type="NCBI Taxonomy" id="158441"/>
    <lineage>
        <taxon>Eukaryota</taxon>
        <taxon>Metazoa</taxon>
        <taxon>Ecdysozoa</taxon>
        <taxon>Arthropoda</taxon>
        <taxon>Hexapoda</taxon>
        <taxon>Collembola</taxon>
        <taxon>Entomobryomorpha</taxon>
        <taxon>Isotomoidea</taxon>
        <taxon>Isotomidae</taxon>
        <taxon>Proisotominae</taxon>
        <taxon>Folsomia</taxon>
    </lineage>
</organism>
<keyword evidence="7 11" id="KW-0694">RNA-binding</keyword>
<dbReference type="GO" id="GO:0005694">
    <property type="term" value="C:chromosome"/>
    <property type="evidence" value="ECO:0007669"/>
    <property type="project" value="UniProtKB-SubCell"/>
</dbReference>
<feature type="region of interest" description="Disordered" evidence="12">
    <location>
        <begin position="119"/>
        <end position="217"/>
    </location>
</feature>
<reference evidence="14 15" key="1">
    <citation type="submission" date="2015-12" db="EMBL/GenBank/DDBJ databases">
        <title>The genome of Folsomia candida.</title>
        <authorList>
            <person name="Faddeeva A."/>
            <person name="Derks M.F."/>
            <person name="Anvar Y."/>
            <person name="Smit S."/>
            <person name="Van Straalen N."/>
            <person name="Roelofs D."/>
        </authorList>
    </citation>
    <scope>NUCLEOTIDE SEQUENCE [LARGE SCALE GENOMIC DNA]</scope>
    <source>
        <strain evidence="14 15">VU population</strain>
        <tissue evidence="14">Whole body</tissue>
    </source>
</reference>
<dbReference type="PANTHER" id="PTHR17250:SF0">
    <property type="entry name" value="NEGATIVE ELONGATION FACTOR E"/>
    <property type="match status" value="1"/>
</dbReference>
<dbReference type="SUPFAM" id="SSF54928">
    <property type="entry name" value="RNA-binding domain, RBD"/>
    <property type="match status" value="1"/>
</dbReference>
<dbReference type="OMA" id="KRCTGTD"/>
<keyword evidence="8" id="KW-0805">Transcription regulation</keyword>
<feature type="compositionally biased region" description="Polar residues" evidence="12">
    <location>
        <begin position="191"/>
        <end position="212"/>
    </location>
</feature>
<dbReference type="Gene3D" id="3.30.70.330">
    <property type="match status" value="1"/>
</dbReference>
<dbReference type="PANTHER" id="PTHR17250">
    <property type="entry name" value="NEGATIVE ELONGATION FACTOR E"/>
    <property type="match status" value="1"/>
</dbReference>
<gene>
    <name evidence="14" type="ORF">Fcan01_21221</name>
</gene>
<dbReference type="GO" id="GO:0034244">
    <property type="term" value="P:negative regulation of transcription elongation by RNA polymerase II"/>
    <property type="evidence" value="ECO:0007669"/>
    <property type="project" value="TreeGrafter"/>
</dbReference>
<keyword evidence="10" id="KW-0539">Nucleus</keyword>
<dbReference type="SMART" id="SM00360">
    <property type="entry name" value="RRM"/>
    <property type="match status" value="1"/>
</dbReference>
<evidence type="ECO:0000256" key="5">
    <source>
        <dbReference type="ARBA" id="ARBA00022454"/>
    </source>
</evidence>
<dbReference type="InterPro" id="IPR000504">
    <property type="entry name" value="RRM_dom"/>
</dbReference>
<evidence type="ECO:0000256" key="4">
    <source>
        <dbReference type="ARBA" id="ARBA00014464"/>
    </source>
</evidence>
<dbReference type="InterPro" id="IPR033102">
    <property type="entry name" value="NELFE"/>
</dbReference>
<dbReference type="OrthoDB" id="378874at2759"/>
<keyword evidence="15" id="KW-1185">Reference proteome</keyword>
<evidence type="ECO:0000259" key="13">
    <source>
        <dbReference type="PROSITE" id="PS50102"/>
    </source>
</evidence>
<evidence type="ECO:0000313" key="14">
    <source>
        <dbReference type="EMBL" id="OXA44012.1"/>
    </source>
</evidence>
<keyword evidence="5" id="KW-0158">Chromosome</keyword>
<comment type="caution">
    <text evidence="14">The sequence shown here is derived from an EMBL/GenBank/DDBJ whole genome shotgun (WGS) entry which is preliminary data.</text>
</comment>
<feature type="domain" description="RRM" evidence="13">
    <location>
        <begin position="218"/>
        <end position="287"/>
    </location>
</feature>